<dbReference type="RefSeq" id="WP_155452914.1">
    <property type="nucleotide sequence ID" value="NZ_WNKX01000003.1"/>
</dbReference>
<evidence type="ECO:0000256" key="4">
    <source>
        <dbReference type="ARBA" id="ARBA00023237"/>
    </source>
</evidence>
<feature type="domain" description="TonB-dependent receptor plug" evidence="8">
    <location>
        <begin position="71"/>
        <end position="171"/>
    </location>
</feature>
<comment type="caution">
    <text evidence="9">The sequence shown here is derived from an EMBL/GenBank/DDBJ whole genome shotgun (WGS) entry which is preliminary data.</text>
</comment>
<dbReference type="AlphaFoldDB" id="A0A6L6QCN3"/>
<keyword evidence="6" id="KW-0732">Signal</keyword>
<protein>
    <submittedName>
        <fullName evidence="9">TonB-dependent receptor</fullName>
    </submittedName>
</protein>
<keyword evidence="3 5" id="KW-0472">Membrane</keyword>
<proteinExistence type="inferred from homology"/>
<evidence type="ECO:0000313" key="10">
    <source>
        <dbReference type="Proteomes" id="UP000472320"/>
    </source>
</evidence>
<dbReference type="SUPFAM" id="SSF56935">
    <property type="entry name" value="Porins"/>
    <property type="match status" value="1"/>
</dbReference>
<organism evidence="9 10">
    <name type="scientific">Massilia eburnea</name>
    <dbReference type="NCBI Taxonomy" id="1776165"/>
    <lineage>
        <taxon>Bacteria</taxon>
        <taxon>Pseudomonadati</taxon>
        <taxon>Pseudomonadota</taxon>
        <taxon>Betaproteobacteria</taxon>
        <taxon>Burkholderiales</taxon>
        <taxon>Oxalobacteraceae</taxon>
        <taxon>Telluria group</taxon>
        <taxon>Massilia</taxon>
    </lineage>
</organism>
<reference evidence="9 10" key="1">
    <citation type="submission" date="2019-11" db="EMBL/GenBank/DDBJ databases">
        <title>Type strains purchased from KCTC, JCM and DSMZ.</title>
        <authorList>
            <person name="Lu H."/>
        </authorList>
    </citation>
    <scope>NUCLEOTIDE SEQUENCE [LARGE SCALE GENOMIC DNA]</scope>
    <source>
        <strain evidence="9 10">JCM 31587</strain>
    </source>
</reference>
<dbReference type="Pfam" id="PF00593">
    <property type="entry name" value="TonB_dep_Rec_b-barrel"/>
    <property type="match status" value="1"/>
</dbReference>
<dbReference type="Pfam" id="PF07715">
    <property type="entry name" value="Plug"/>
    <property type="match status" value="1"/>
</dbReference>
<dbReference type="InterPro" id="IPR037066">
    <property type="entry name" value="Plug_dom_sf"/>
</dbReference>
<dbReference type="Gene3D" id="2.40.170.20">
    <property type="entry name" value="TonB-dependent receptor, beta-barrel domain"/>
    <property type="match status" value="1"/>
</dbReference>
<keyword evidence="9" id="KW-0675">Receptor</keyword>
<dbReference type="PANTHER" id="PTHR40980">
    <property type="entry name" value="PLUG DOMAIN-CONTAINING PROTEIN"/>
    <property type="match status" value="1"/>
</dbReference>
<dbReference type="InterPro" id="IPR000531">
    <property type="entry name" value="Beta-barrel_TonB"/>
</dbReference>
<evidence type="ECO:0000256" key="1">
    <source>
        <dbReference type="ARBA" id="ARBA00004442"/>
    </source>
</evidence>
<evidence type="ECO:0000313" key="9">
    <source>
        <dbReference type="EMBL" id="MTW09960.1"/>
    </source>
</evidence>
<feature type="chain" id="PRO_5026954668" evidence="6">
    <location>
        <begin position="28"/>
        <end position="1041"/>
    </location>
</feature>
<keyword evidence="5" id="KW-0798">TonB box</keyword>
<dbReference type="OrthoDB" id="5476657at2"/>
<name>A0A6L6QCN3_9BURK</name>
<evidence type="ECO:0000256" key="2">
    <source>
        <dbReference type="ARBA" id="ARBA00009810"/>
    </source>
</evidence>
<dbReference type="InterPro" id="IPR036942">
    <property type="entry name" value="Beta-barrel_TonB_sf"/>
</dbReference>
<keyword evidence="10" id="KW-1185">Reference proteome</keyword>
<evidence type="ECO:0000256" key="3">
    <source>
        <dbReference type="ARBA" id="ARBA00023136"/>
    </source>
</evidence>
<accession>A0A6L6QCN3</accession>
<dbReference type="PANTHER" id="PTHR40980:SF3">
    <property type="entry name" value="TONB-DEPENDENT RECEPTOR-LIKE BETA-BARREL DOMAIN-CONTAINING PROTEIN"/>
    <property type="match status" value="1"/>
</dbReference>
<gene>
    <name evidence="9" type="ORF">GM658_05050</name>
</gene>
<evidence type="ECO:0000256" key="6">
    <source>
        <dbReference type="SAM" id="SignalP"/>
    </source>
</evidence>
<dbReference type="InterPro" id="IPR010104">
    <property type="entry name" value="TonB_rcpt_bac"/>
</dbReference>
<feature type="signal peptide" evidence="6">
    <location>
        <begin position="1"/>
        <end position="27"/>
    </location>
</feature>
<dbReference type="Gene3D" id="2.170.130.10">
    <property type="entry name" value="TonB-dependent receptor, plug domain"/>
    <property type="match status" value="1"/>
</dbReference>
<dbReference type="InterPro" id="IPR012910">
    <property type="entry name" value="Plug_dom"/>
</dbReference>
<keyword evidence="4" id="KW-0998">Cell outer membrane</keyword>
<sequence length="1041" mass="114622">MRRQIKRTALSIAVAQAALIAGGVAYAQSTSQAPGSNGAAQESDTTPKIVVSGQRAAMQSAQKIKQYADDIVDAVVAEEAGKLPDKSITEVLQRVVGVTIDRNRSRGDPEHFSVEGSGIAIRGLTWGSSTLNGRESFSAGWPGRELSWGDVPPELMSAVIIHKNPPANLIEGGVSGQVDLRTALPFDYKNEKFAFSANGNYDQLGKKKSPGASALYSKRWDTGSGQFGALIDLSFNRTNTHNDTVQMDAFYPRTDIVDGQTVWAPKSASWRTNNGETNRAGVYGALQWKNESVESALTYFHSGYKEQSEEYALYTGVENPYKSKLVNPVFDANGVLQSATYTYPFGGLGANNFAAGGLNFNSNTGFADRRSQTREIAWNTKWKINDRWSVQNDLQWVHSTNKNFSTNMAMVTYVPSMNISTNGAPPDISFDQTARDFLANPGNYYLDHMMPSLSKASGDLYAWKVDAKVRFDHPVLRDLNFGMRLTDRSATHVNAGGSGWYSVAEPWNVKTTSVPGRLPNSTDMQSWQSRGSFGYLSDPRYAALVPNQLFNFTNFFNGKTTLPPALVMPTMAFTRNYPGAYQQATQILQLECQDGNQLYGTNNDCSTAGSNWKPLTYDGDPANTGRQKERTQAGYVSARFGFDEWRFPVEGTAGLRVVRTNTTAQGYTVFKPNYGTNPQPEVPQFGVIDEPLQAKHNYTNYLPSLNLKADLTDKLQARFAFAKAMYRPGFGDLREYITLSQTVTNNDDRTVKNITYTGKDDGNANLKPITANSYDLSLEWYPGNGSSLTLGLFHKKVKDIILPSAFTRSYKSLDGNDQSFLITAPNNAANGKLSGAEISGQTYFDHVPGLQNLLPEWAKGFGISGNYTYIHSKQNLDHPFDLKYCPSASAFNNSSLALYGCDTNGLPFTELPIMYLSRNAYNLALLYDRGPLSARLAYSWRGRFLQGVTVNGTQGTDGTSADPARAGMTDVGWGLPTWQEAMGQLDLGIDYKLTDRFSASFSATNLTDVVVKQTQQQHIGAMGRAWFEPGRSYRVQLRYAF</sequence>
<evidence type="ECO:0000256" key="5">
    <source>
        <dbReference type="RuleBase" id="RU003357"/>
    </source>
</evidence>
<comment type="subcellular location">
    <subcellularLocation>
        <location evidence="1 5">Cell outer membrane</location>
    </subcellularLocation>
</comment>
<dbReference type="Proteomes" id="UP000472320">
    <property type="component" value="Unassembled WGS sequence"/>
</dbReference>
<dbReference type="EMBL" id="WNKX01000003">
    <property type="protein sequence ID" value="MTW09960.1"/>
    <property type="molecule type" value="Genomic_DNA"/>
</dbReference>
<evidence type="ECO:0000259" key="7">
    <source>
        <dbReference type="Pfam" id="PF00593"/>
    </source>
</evidence>
<dbReference type="NCBIfam" id="TIGR01782">
    <property type="entry name" value="TonB-Xanth-Caul"/>
    <property type="match status" value="1"/>
</dbReference>
<comment type="similarity">
    <text evidence="2 5">Belongs to the TonB-dependent receptor family.</text>
</comment>
<evidence type="ECO:0000259" key="8">
    <source>
        <dbReference type="Pfam" id="PF07715"/>
    </source>
</evidence>
<dbReference type="GO" id="GO:0009279">
    <property type="term" value="C:cell outer membrane"/>
    <property type="evidence" value="ECO:0007669"/>
    <property type="project" value="UniProtKB-SubCell"/>
</dbReference>
<feature type="domain" description="TonB-dependent receptor-like beta-barrel" evidence="7">
    <location>
        <begin position="498"/>
        <end position="1006"/>
    </location>
</feature>